<dbReference type="EMBL" id="CAJVPQ010001213">
    <property type="protein sequence ID" value="CAG8538679.1"/>
    <property type="molecule type" value="Genomic_DNA"/>
</dbReference>
<name>A0A9N9FIE9_9GLOM</name>
<evidence type="ECO:0000313" key="3">
    <source>
        <dbReference type="Proteomes" id="UP000789570"/>
    </source>
</evidence>
<reference evidence="2" key="1">
    <citation type="submission" date="2021-06" db="EMBL/GenBank/DDBJ databases">
        <authorList>
            <person name="Kallberg Y."/>
            <person name="Tangrot J."/>
            <person name="Rosling A."/>
        </authorList>
    </citation>
    <scope>NUCLEOTIDE SEQUENCE</scope>
    <source>
        <strain evidence="2">UK204</strain>
    </source>
</reference>
<proteinExistence type="predicted"/>
<protein>
    <submittedName>
        <fullName evidence="2">13243_t:CDS:1</fullName>
    </submittedName>
</protein>
<dbReference type="OrthoDB" id="2356414at2759"/>
<feature type="compositionally biased region" description="Low complexity" evidence="1">
    <location>
        <begin position="181"/>
        <end position="202"/>
    </location>
</feature>
<dbReference type="Proteomes" id="UP000789570">
    <property type="component" value="Unassembled WGS sequence"/>
</dbReference>
<organism evidence="2 3">
    <name type="scientific">Funneliformis caledonium</name>
    <dbReference type="NCBI Taxonomy" id="1117310"/>
    <lineage>
        <taxon>Eukaryota</taxon>
        <taxon>Fungi</taxon>
        <taxon>Fungi incertae sedis</taxon>
        <taxon>Mucoromycota</taxon>
        <taxon>Glomeromycotina</taxon>
        <taxon>Glomeromycetes</taxon>
        <taxon>Glomerales</taxon>
        <taxon>Glomeraceae</taxon>
        <taxon>Funneliformis</taxon>
    </lineage>
</organism>
<dbReference type="AlphaFoldDB" id="A0A9N9FIE9"/>
<feature type="region of interest" description="Disordered" evidence="1">
    <location>
        <begin position="1"/>
        <end position="34"/>
    </location>
</feature>
<evidence type="ECO:0000313" key="2">
    <source>
        <dbReference type="EMBL" id="CAG8538679.1"/>
    </source>
</evidence>
<feature type="region of interest" description="Disordered" evidence="1">
    <location>
        <begin position="177"/>
        <end position="224"/>
    </location>
</feature>
<feature type="compositionally biased region" description="Polar residues" evidence="1">
    <location>
        <begin position="203"/>
        <end position="216"/>
    </location>
</feature>
<gene>
    <name evidence="2" type="ORF">FCALED_LOCUS5531</name>
</gene>
<evidence type="ECO:0000256" key="1">
    <source>
        <dbReference type="SAM" id="MobiDB-lite"/>
    </source>
</evidence>
<accession>A0A9N9FIE9</accession>
<comment type="caution">
    <text evidence="2">The sequence shown here is derived from an EMBL/GenBank/DDBJ whole genome shotgun (WGS) entry which is preliminary data.</text>
</comment>
<sequence>MNTNHRISKNSTNSPNHNLVSLSTETSDRQSTPSLESEIYNSSNQQDLFTSPSDLFDINQFFTLTSEVLDDVQPLNVNEDEVETSQNLNSTLNFDIYDPNLLLNDQTTINMSSYGTSISRPSKSKTTGDSPILSTISIANESTNATFDKFDLDTYPLSKSIYDMINETESDNYVDTSFIENDSNNSQKQSNSFQHSSQSPFSTNDVISTSTDTSNDNNKRPYAIHSDDQIPLFIPIINKKQKMIQQKQDELNINRRKSIPAVDMIVNSFNRTFMSQTDTITYDTTKSSVKIKDNSPPSQSVTSTFTISPSSSNAILCVDRHEFFHQMIARLSTLAQFIKQSFRRQDDFEDLWERLYSLLKSECQQIQKLIDLTDFKSLNLSKNIGPYSEYDIEKEAMKFIPKHVTDYKFPLKVEQDGNEGFRAVSMLLNYKYDNLTKRGKDEKELLYEELRVRVVLEMVNRIDKNRRIFENHTEEISANGGNITTTSVYEGYFQKDTIELLLYFGLSTNAPQYASLIWQIESLNTCINNTLMGVPQLCILANILKATIKIIYPDKENRYFNAPIKCKGISKKMFHFLMYNPLYGLQFPKPPIERYYIVPLVKQCDIFFNVLPQSQQIELTDGNFKLI</sequence>
<keyword evidence="3" id="KW-1185">Reference proteome</keyword>